<dbReference type="RefSeq" id="XP_047775808.1">
    <property type="nucleotide sequence ID" value="XM_047927830.1"/>
</dbReference>
<dbReference type="Proteomes" id="UP000814176">
    <property type="component" value="Unassembled WGS sequence"/>
</dbReference>
<accession>A0ABQ8K797</accession>
<sequence>MALTKALPQLLVIRAGHCASLCATLALMENLLSDEQVNPYAPAQWDGSKQLKKGLIDKYSAFLHDFLSELPVLANLVLAVHTTLEIVLRAWEHMRGSTTSRELDKLC</sequence>
<gene>
    <name evidence="2" type="ORF">C8Q71DRAFT_860795</name>
</gene>
<proteinExistence type="predicted"/>
<organism evidence="2 3">
    <name type="scientific">Rhodofomes roseus</name>
    <dbReference type="NCBI Taxonomy" id="34475"/>
    <lineage>
        <taxon>Eukaryota</taxon>
        <taxon>Fungi</taxon>
        <taxon>Dikarya</taxon>
        <taxon>Basidiomycota</taxon>
        <taxon>Agaricomycotina</taxon>
        <taxon>Agaricomycetes</taxon>
        <taxon>Polyporales</taxon>
        <taxon>Rhodofomes</taxon>
    </lineage>
</organism>
<dbReference type="EMBL" id="JADCUA010000020">
    <property type="protein sequence ID" value="KAH9833042.1"/>
    <property type="molecule type" value="Genomic_DNA"/>
</dbReference>
<reference evidence="2 3" key="1">
    <citation type="journal article" date="2021" name="Environ. Microbiol.">
        <title>Gene family expansions and transcriptome signatures uncover fungal adaptations to wood decay.</title>
        <authorList>
            <person name="Hage H."/>
            <person name="Miyauchi S."/>
            <person name="Viragh M."/>
            <person name="Drula E."/>
            <person name="Min B."/>
            <person name="Chaduli D."/>
            <person name="Navarro D."/>
            <person name="Favel A."/>
            <person name="Norest M."/>
            <person name="Lesage-Meessen L."/>
            <person name="Balint B."/>
            <person name="Merenyi Z."/>
            <person name="de Eugenio L."/>
            <person name="Morin E."/>
            <person name="Martinez A.T."/>
            <person name="Baldrian P."/>
            <person name="Stursova M."/>
            <person name="Martinez M.J."/>
            <person name="Novotny C."/>
            <person name="Magnuson J.K."/>
            <person name="Spatafora J.W."/>
            <person name="Maurice S."/>
            <person name="Pangilinan J."/>
            <person name="Andreopoulos W."/>
            <person name="LaButti K."/>
            <person name="Hundley H."/>
            <person name="Na H."/>
            <person name="Kuo A."/>
            <person name="Barry K."/>
            <person name="Lipzen A."/>
            <person name="Henrissat B."/>
            <person name="Riley R."/>
            <person name="Ahrendt S."/>
            <person name="Nagy L.G."/>
            <person name="Grigoriev I.V."/>
            <person name="Martin F."/>
            <person name="Rosso M.N."/>
        </authorList>
    </citation>
    <scope>NUCLEOTIDE SEQUENCE [LARGE SCALE GENOMIC DNA]</scope>
    <source>
        <strain evidence="2 3">CIRM-BRFM 1785</strain>
    </source>
</reference>
<keyword evidence="1" id="KW-0732">Signal</keyword>
<protein>
    <submittedName>
        <fullName evidence="2">Uncharacterized protein</fullName>
    </submittedName>
</protein>
<feature type="chain" id="PRO_5047009405" evidence="1">
    <location>
        <begin position="19"/>
        <end position="107"/>
    </location>
</feature>
<dbReference type="GeneID" id="72008562"/>
<comment type="caution">
    <text evidence="2">The sequence shown here is derived from an EMBL/GenBank/DDBJ whole genome shotgun (WGS) entry which is preliminary data.</text>
</comment>
<keyword evidence="3" id="KW-1185">Reference proteome</keyword>
<name>A0ABQ8K797_9APHY</name>
<feature type="signal peptide" evidence="1">
    <location>
        <begin position="1"/>
        <end position="18"/>
    </location>
</feature>
<evidence type="ECO:0000313" key="3">
    <source>
        <dbReference type="Proteomes" id="UP000814176"/>
    </source>
</evidence>
<evidence type="ECO:0000256" key="1">
    <source>
        <dbReference type="SAM" id="SignalP"/>
    </source>
</evidence>
<evidence type="ECO:0000313" key="2">
    <source>
        <dbReference type="EMBL" id="KAH9833042.1"/>
    </source>
</evidence>